<dbReference type="OrthoDB" id="4571090at2"/>
<dbReference type="AlphaFoldDB" id="A0A1X0D395"/>
<keyword evidence="2" id="KW-0812">Transmembrane</keyword>
<evidence type="ECO:0000259" key="3">
    <source>
        <dbReference type="Pfam" id="PF02470"/>
    </source>
</evidence>
<dbReference type="Pfam" id="PF02470">
    <property type="entry name" value="MlaD"/>
    <property type="match status" value="1"/>
</dbReference>
<keyword evidence="2" id="KW-0472">Membrane</keyword>
<gene>
    <name evidence="5" type="ORF">BST26_16515</name>
</gene>
<dbReference type="InterPro" id="IPR052336">
    <property type="entry name" value="MlaD_Phospholipid_Transporter"/>
</dbReference>
<dbReference type="Proteomes" id="UP000192801">
    <property type="component" value="Unassembled WGS sequence"/>
</dbReference>
<keyword evidence="6" id="KW-1185">Reference proteome</keyword>
<dbReference type="GO" id="GO:0051701">
    <property type="term" value="P:biological process involved in interaction with host"/>
    <property type="evidence" value="ECO:0007669"/>
    <property type="project" value="TreeGrafter"/>
</dbReference>
<sequence length="537" mass="55940">MSQSYEVDGRGLSARQLFLCGLALLVALAVLTVLLMMRSNGRFENYTRIVANMNNVGDGLPENSDVKYHGMIVGTVSGVEPGMNGAPNKVMINLEERHAGAIPKTVTARVIPSNVFAVSAVQLIDNGSGPAIRSGDQITQDNTLPTVVFQTTISKLRDVLFATGRGREDRTIGVLEAVQVATQNRRPKLLTSGAQLDRLLSELDGIIATDPNDTTVSALINVADGLKSTAPELVDALHQAIEPMKTFVEQKSALDSMISAGLNTLGTTQTALANHSDQMVRITGDLTPVLGSLAQQSNNFVPAFQKLNVVSSKFFDDVWIPEVDTPNMRINLALAPTYTYSRADCPTYGALKGNSCFTAPLIPVRPDLPEVLLPQNYQPPADLAPPSGTVLGPNGNLVAVGPPLINPNPNLADPNPPLPPGFTPAPPVPLTANPANVDPPAAPAPAAPAEQPPAEQPPAGSFPAEVAAPASFGGTVGPVGSAKERVQLSVMTGRPATPATQVLLGPLVRGMTVNVGNAEPAAVKPASATTATTGGPR</sequence>
<evidence type="ECO:0000256" key="1">
    <source>
        <dbReference type="SAM" id="MobiDB-lite"/>
    </source>
</evidence>
<feature type="region of interest" description="Disordered" evidence="1">
    <location>
        <begin position="408"/>
        <end position="465"/>
    </location>
</feature>
<dbReference type="Pfam" id="PF11887">
    <property type="entry name" value="Mce4_CUP1"/>
    <property type="match status" value="1"/>
</dbReference>
<feature type="domain" description="Mce/MlaD" evidence="3">
    <location>
        <begin position="46"/>
        <end position="124"/>
    </location>
</feature>
<evidence type="ECO:0000313" key="5">
    <source>
        <dbReference type="EMBL" id="ORA66867.1"/>
    </source>
</evidence>
<dbReference type="PANTHER" id="PTHR33371:SF19">
    <property type="entry name" value="MCE-FAMILY PROTEIN MCE4A"/>
    <property type="match status" value="1"/>
</dbReference>
<dbReference type="GO" id="GO:0005576">
    <property type="term" value="C:extracellular region"/>
    <property type="evidence" value="ECO:0007669"/>
    <property type="project" value="TreeGrafter"/>
</dbReference>
<feature type="compositionally biased region" description="Pro residues" evidence="1">
    <location>
        <begin position="414"/>
        <end position="429"/>
    </location>
</feature>
<keyword evidence="2" id="KW-1133">Transmembrane helix</keyword>
<dbReference type="STRING" id="444597.BST26_16515"/>
<proteinExistence type="predicted"/>
<feature type="transmembrane region" description="Helical" evidence="2">
    <location>
        <begin position="16"/>
        <end position="37"/>
    </location>
</feature>
<dbReference type="InterPro" id="IPR003399">
    <property type="entry name" value="Mce/MlaD"/>
</dbReference>
<accession>A0A1X0D395</accession>
<name>A0A1X0D395_9MYCO</name>
<dbReference type="InterPro" id="IPR024516">
    <property type="entry name" value="Mce_C"/>
</dbReference>
<feature type="domain" description="Mammalian cell entry C-terminal" evidence="4">
    <location>
        <begin position="130"/>
        <end position="309"/>
    </location>
</feature>
<dbReference type="EMBL" id="MVHS01000047">
    <property type="protein sequence ID" value="ORA66867.1"/>
    <property type="molecule type" value="Genomic_DNA"/>
</dbReference>
<feature type="compositionally biased region" description="Pro residues" evidence="1">
    <location>
        <begin position="440"/>
        <end position="456"/>
    </location>
</feature>
<evidence type="ECO:0000256" key="2">
    <source>
        <dbReference type="SAM" id="Phobius"/>
    </source>
</evidence>
<protein>
    <submittedName>
        <fullName evidence="5">Mammalian cell entry protein</fullName>
    </submittedName>
</protein>
<evidence type="ECO:0000259" key="4">
    <source>
        <dbReference type="Pfam" id="PF11887"/>
    </source>
</evidence>
<organism evidence="5 6">
    <name type="scientific">Mycolicibacterium insubricum</name>
    <dbReference type="NCBI Taxonomy" id="444597"/>
    <lineage>
        <taxon>Bacteria</taxon>
        <taxon>Bacillati</taxon>
        <taxon>Actinomycetota</taxon>
        <taxon>Actinomycetes</taxon>
        <taxon>Mycobacteriales</taxon>
        <taxon>Mycobacteriaceae</taxon>
        <taxon>Mycolicibacterium</taxon>
    </lineage>
</organism>
<comment type="caution">
    <text evidence="5">The sequence shown here is derived from an EMBL/GenBank/DDBJ whole genome shotgun (WGS) entry which is preliminary data.</text>
</comment>
<reference evidence="5 6" key="1">
    <citation type="submission" date="2016-12" db="EMBL/GenBank/DDBJ databases">
        <title>The new phylogeny of genus Mycobacterium.</title>
        <authorList>
            <person name="Tortoli E."/>
            <person name="Trovato A."/>
            <person name="Cirillo D.M."/>
        </authorList>
    </citation>
    <scope>NUCLEOTIDE SEQUENCE [LARGE SCALE GENOMIC DNA]</scope>
    <source>
        <strain evidence="5 6">DSM 45130</strain>
    </source>
</reference>
<dbReference type="PANTHER" id="PTHR33371">
    <property type="entry name" value="INTERMEMBRANE PHOSPHOLIPID TRANSPORT SYSTEM BINDING PROTEIN MLAD-RELATED"/>
    <property type="match status" value="1"/>
</dbReference>
<evidence type="ECO:0000313" key="6">
    <source>
        <dbReference type="Proteomes" id="UP000192801"/>
    </source>
</evidence>
<dbReference type="RefSeq" id="WP_083032470.1">
    <property type="nucleotide sequence ID" value="NZ_AP022618.1"/>
</dbReference>